<dbReference type="Pfam" id="PF13649">
    <property type="entry name" value="Methyltransf_25"/>
    <property type="match status" value="1"/>
</dbReference>
<dbReference type="PANTHER" id="PTHR43464:SF19">
    <property type="entry name" value="UBIQUINONE BIOSYNTHESIS O-METHYLTRANSFERASE, MITOCHONDRIAL"/>
    <property type="match status" value="1"/>
</dbReference>
<evidence type="ECO:0000256" key="3">
    <source>
        <dbReference type="ARBA" id="ARBA00022691"/>
    </source>
</evidence>
<dbReference type="EMBL" id="BAAAZG010000039">
    <property type="protein sequence ID" value="GAA4085754.1"/>
    <property type="molecule type" value="Genomic_DNA"/>
</dbReference>
<organism evidence="5 6">
    <name type="scientific">Actinomadura miaoliensis</name>
    <dbReference type="NCBI Taxonomy" id="430685"/>
    <lineage>
        <taxon>Bacteria</taxon>
        <taxon>Bacillati</taxon>
        <taxon>Actinomycetota</taxon>
        <taxon>Actinomycetes</taxon>
        <taxon>Streptosporangiales</taxon>
        <taxon>Thermomonosporaceae</taxon>
        <taxon>Actinomadura</taxon>
    </lineage>
</organism>
<evidence type="ECO:0000313" key="5">
    <source>
        <dbReference type="EMBL" id="GAA4085754.1"/>
    </source>
</evidence>
<evidence type="ECO:0000313" key="6">
    <source>
        <dbReference type="Proteomes" id="UP001500683"/>
    </source>
</evidence>
<dbReference type="Gene3D" id="3.40.50.150">
    <property type="entry name" value="Vaccinia Virus protein VP39"/>
    <property type="match status" value="1"/>
</dbReference>
<accession>A0ABP7WC65</accession>
<dbReference type="SUPFAM" id="SSF53335">
    <property type="entry name" value="S-adenosyl-L-methionine-dependent methyltransferases"/>
    <property type="match status" value="1"/>
</dbReference>
<dbReference type="GO" id="GO:0008168">
    <property type="term" value="F:methyltransferase activity"/>
    <property type="evidence" value="ECO:0007669"/>
    <property type="project" value="UniProtKB-KW"/>
</dbReference>
<comment type="caution">
    <text evidence="5">The sequence shown here is derived from an EMBL/GenBank/DDBJ whole genome shotgun (WGS) entry which is preliminary data.</text>
</comment>
<protein>
    <submittedName>
        <fullName evidence="5">Class I SAM-dependent methyltransferase</fullName>
    </submittedName>
</protein>
<evidence type="ECO:0000256" key="1">
    <source>
        <dbReference type="ARBA" id="ARBA00022603"/>
    </source>
</evidence>
<dbReference type="Proteomes" id="UP001500683">
    <property type="component" value="Unassembled WGS sequence"/>
</dbReference>
<gene>
    <name evidence="5" type="ORF">GCM10022214_52180</name>
</gene>
<keyword evidence="2" id="KW-0808">Transferase</keyword>
<evidence type="ECO:0000256" key="2">
    <source>
        <dbReference type="ARBA" id="ARBA00022679"/>
    </source>
</evidence>
<keyword evidence="1 5" id="KW-0489">Methyltransferase</keyword>
<keyword evidence="6" id="KW-1185">Reference proteome</keyword>
<sequence length="270" mass="28574">MQESQPPQIGEVFDATARDHNAAAGRLWDPLGEAYVEWIGPALGAQVLDACCGAGASAIPAARAAGAAGRVDAVDVAAGLVELGRRRAAADQLDQARFHVADVTAWSSPQPYDLILCGYGVFFLPDMDASARRLAGLLRPGGRFSVATWAEGALEDFGALVLRSVSTERPMEQTDPPARRAGRRINTEAALGDWAASLGLGDVRVHRIVHTVALTPDNAWDFVVGTGFRAMLHDLDDQAVARIRDRLLKTLATEGPDQLDTTSLVAVGTA</sequence>
<dbReference type="InterPro" id="IPR029063">
    <property type="entry name" value="SAM-dependent_MTases_sf"/>
</dbReference>
<reference evidence="6" key="1">
    <citation type="journal article" date="2019" name="Int. J. Syst. Evol. Microbiol.">
        <title>The Global Catalogue of Microorganisms (GCM) 10K type strain sequencing project: providing services to taxonomists for standard genome sequencing and annotation.</title>
        <authorList>
            <consortium name="The Broad Institute Genomics Platform"/>
            <consortium name="The Broad Institute Genome Sequencing Center for Infectious Disease"/>
            <person name="Wu L."/>
            <person name="Ma J."/>
        </authorList>
    </citation>
    <scope>NUCLEOTIDE SEQUENCE [LARGE SCALE GENOMIC DNA]</scope>
    <source>
        <strain evidence="6">JCM 16702</strain>
    </source>
</reference>
<proteinExistence type="predicted"/>
<evidence type="ECO:0000259" key="4">
    <source>
        <dbReference type="Pfam" id="PF13649"/>
    </source>
</evidence>
<name>A0ABP7WC65_9ACTN</name>
<dbReference type="GO" id="GO:0032259">
    <property type="term" value="P:methylation"/>
    <property type="evidence" value="ECO:0007669"/>
    <property type="project" value="UniProtKB-KW"/>
</dbReference>
<feature type="domain" description="Methyltransferase" evidence="4">
    <location>
        <begin position="47"/>
        <end position="142"/>
    </location>
</feature>
<keyword evidence="3" id="KW-0949">S-adenosyl-L-methionine</keyword>
<dbReference type="RefSeq" id="WP_344952575.1">
    <property type="nucleotide sequence ID" value="NZ_BAAAZG010000039.1"/>
</dbReference>
<dbReference type="InterPro" id="IPR041698">
    <property type="entry name" value="Methyltransf_25"/>
</dbReference>
<dbReference type="CDD" id="cd02440">
    <property type="entry name" value="AdoMet_MTases"/>
    <property type="match status" value="1"/>
</dbReference>
<dbReference type="PANTHER" id="PTHR43464">
    <property type="entry name" value="METHYLTRANSFERASE"/>
    <property type="match status" value="1"/>
</dbReference>